<dbReference type="InterPro" id="IPR011004">
    <property type="entry name" value="Trimer_LpxA-like_sf"/>
</dbReference>
<protein>
    <recommendedName>
        <fullName evidence="3">Transferase</fullName>
    </recommendedName>
</protein>
<sequence length="213" mass="23824">MFPFKIAKKMPVVFYGKVKLQCSKGKVKINAPIKFGMIGFGQKYELFKVSKKNAQLTLKGLIVFNGHVQIGLDYSIYINNDAVLEMGHLSSIGANGKIICMNSITTDDFARIGYESQLIDTSFHSMKDLKSNVTYEKIGSIKIGKYNYIGGRVSIMKSTHTPDYFTVSSNSLLTKNYCELGENVLVAGFPAKLIRNDVRRGWEEEDLEGLLII</sequence>
<dbReference type="Gene3D" id="2.160.10.10">
    <property type="entry name" value="Hexapeptide repeat proteins"/>
    <property type="match status" value="1"/>
</dbReference>
<reference evidence="1 2" key="1">
    <citation type="submission" date="2017-02" db="EMBL/GenBank/DDBJ databases">
        <title>Trade-off between light-utilization and light-protection in marine flavobacteria.</title>
        <authorList>
            <person name="Kumagai Y."/>
            <person name="Yoshizawa S."/>
            <person name="Kogure K."/>
            <person name="Iwasaki W."/>
        </authorList>
    </citation>
    <scope>NUCLEOTIDE SEQUENCE [LARGE SCALE GENOMIC DNA]</scope>
    <source>
        <strain evidence="1 2">KCTC 23670</strain>
    </source>
</reference>
<dbReference type="Proteomes" id="UP000232721">
    <property type="component" value="Chromosome"/>
</dbReference>
<keyword evidence="2" id="KW-1185">Reference proteome</keyword>
<organism evidence="1 2">
    <name type="scientific">Polaribacter sejongensis</name>
    <dbReference type="NCBI Taxonomy" id="985043"/>
    <lineage>
        <taxon>Bacteria</taxon>
        <taxon>Pseudomonadati</taxon>
        <taxon>Bacteroidota</taxon>
        <taxon>Flavobacteriia</taxon>
        <taxon>Flavobacteriales</taxon>
        <taxon>Flavobacteriaceae</taxon>
    </lineage>
</organism>
<dbReference type="SUPFAM" id="SSF51161">
    <property type="entry name" value="Trimeric LpxA-like enzymes"/>
    <property type="match status" value="1"/>
</dbReference>
<proteinExistence type="predicted"/>
<dbReference type="EMBL" id="CP019336">
    <property type="protein sequence ID" value="AUC22216.1"/>
    <property type="molecule type" value="Genomic_DNA"/>
</dbReference>
<dbReference type="RefSeq" id="WP_208891212.1">
    <property type="nucleotide sequence ID" value="NZ_CP150667.1"/>
</dbReference>
<accession>A0ABN5F420</accession>
<evidence type="ECO:0000313" key="1">
    <source>
        <dbReference type="EMBL" id="AUC22216.1"/>
    </source>
</evidence>
<evidence type="ECO:0008006" key="3">
    <source>
        <dbReference type="Google" id="ProtNLM"/>
    </source>
</evidence>
<evidence type="ECO:0000313" key="2">
    <source>
        <dbReference type="Proteomes" id="UP000232721"/>
    </source>
</evidence>
<gene>
    <name evidence="1" type="ORF">BTO15_08970</name>
</gene>
<name>A0ABN5F420_9FLAO</name>